<organism evidence="1 2">
    <name type="scientific">Roseovarius litorisediminis</name>
    <dbReference type="NCBI Taxonomy" id="1312363"/>
    <lineage>
        <taxon>Bacteria</taxon>
        <taxon>Pseudomonadati</taxon>
        <taxon>Pseudomonadota</taxon>
        <taxon>Alphaproteobacteria</taxon>
        <taxon>Rhodobacterales</taxon>
        <taxon>Roseobacteraceae</taxon>
        <taxon>Roseovarius</taxon>
    </lineage>
</organism>
<accession>A0A1Y5SX13</accession>
<dbReference type="PROSITE" id="PS51257">
    <property type="entry name" value="PROKAR_LIPOPROTEIN"/>
    <property type="match status" value="1"/>
</dbReference>
<dbReference type="RefSeq" id="WP_085892866.1">
    <property type="nucleotide sequence ID" value="NZ_FWFL01000006.1"/>
</dbReference>
<evidence type="ECO:0000313" key="1">
    <source>
        <dbReference type="EMBL" id="SLN50749.1"/>
    </source>
</evidence>
<evidence type="ECO:0008006" key="3">
    <source>
        <dbReference type="Google" id="ProtNLM"/>
    </source>
</evidence>
<sequence length="122" mass="13232">MKQVVILGLVLLLAGCGGSNRFKSPGNSRTTPATVSRLAPVSYGPISKACQASDRKARSRQLCGCIQAAADQTLNSAQQNRAVAFYNNPHLAQEIRQSDRSSDERFWKAYSNYADHAKALCS</sequence>
<keyword evidence="2" id="KW-1185">Reference proteome</keyword>
<dbReference type="Proteomes" id="UP000193827">
    <property type="component" value="Unassembled WGS sequence"/>
</dbReference>
<reference evidence="1 2" key="1">
    <citation type="submission" date="2017-03" db="EMBL/GenBank/DDBJ databases">
        <authorList>
            <person name="Afonso C.L."/>
            <person name="Miller P.J."/>
            <person name="Scott M.A."/>
            <person name="Spackman E."/>
            <person name="Goraichik I."/>
            <person name="Dimitrov K.M."/>
            <person name="Suarez D.L."/>
            <person name="Swayne D.E."/>
        </authorList>
    </citation>
    <scope>NUCLEOTIDE SEQUENCE [LARGE SCALE GENOMIC DNA]</scope>
    <source>
        <strain evidence="1 2">CECT 8287</strain>
    </source>
</reference>
<dbReference type="OrthoDB" id="7659053at2"/>
<gene>
    <name evidence="1" type="ORF">PEL8287_02650</name>
</gene>
<name>A0A1Y5SX13_9RHOB</name>
<protein>
    <recommendedName>
        <fullName evidence="3">Arginine transporter</fullName>
    </recommendedName>
</protein>
<evidence type="ECO:0000313" key="2">
    <source>
        <dbReference type="Proteomes" id="UP000193827"/>
    </source>
</evidence>
<dbReference type="EMBL" id="FWFL01000006">
    <property type="protein sequence ID" value="SLN50749.1"/>
    <property type="molecule type" value="Genomic_DNA"/>
</dbReference>
<proteinExistence type="predicted"/>
<dbReference type="AlphaFoldDB" id="A0A1Y5SX13"/>